<dbReference type="InParanoid" id="A0A4W3JY84"/>
<dbReference type="PANTHER" id="PTHR23412:SF19">
    <property type="entry name" value="STEREOCILIN 1"/>
    <property type="match status" value="1"/>
</dbReference>
<name>A0A4W3JY84_CALMI</name>
<keyword evidence="1" id="KW-0732">Signal</keyword>
<dbReference type="STRING" id="7868.ENSCMIP00000044021"/>
<dbReference type="GeneTree" id="ENSGT00950000182957"/>
<reference evidence="4" key="2">
    <citation type="journal article" date="2007" name="PLoS Biol.">
        <title>Survey sequencing and comparative analysis of the elephant shark (Callorhinchus milii) genome.</title>
        <authorList>
            <person name="Venkatesh B."/>
            <person name="Kirkness E.F."/>
            <person name="Loh Y.H."/>
            <person name="Halpern A.L."/>
            <person name="Lee A.P."/>
            <person name="Johnson J."/>
            <person name="Dandona N."/>
            <person name="Viswanathan L.D."/>
            <person name="Tay A."/>
            <person name="Venter J.C."/>
            <person name="Strausberg R.L."/>
            <person name="Brenner S."/>
        </authorList>
    </citation>
    <scope>NUCLEOTIDE SEQUENCE [LARGE SCALE GENOMIC DNA]</scope>
</reference>
<evidence type="ECO:0000313" key="3">
    <source>
        <dbReference type="Ensembl" id="ENSCMIP00000044021.1"/>
    </source>
</evidence>
<reference evidence="3" key="4">
    <citation type="submission" date="2025-08" db="UniProtKB">
        <authorList>
            <consortium name="Ensembl"/>
        </authorList>
    </citation>
    <scope>IDENTIFICATION</scope>
</reference>
<keyword evidence="4" id="KW-1185">Reference proteome</keyword>
<dbReference type="PANTHER" id="PTHR23412">
    <property type="entry name" value="STEREOCILIN RELATED"/>
    <property type="match status" value="1"/>
</dbReference>
<evidence type="ECO:0000313" key="4">
    <source>
        <dbReference type="Proteomes" id="UP000314986"/>
    </source>
</evidence>
<dbReference type="AlphaFoldDB" id="A0A4W3JY84"/>
<organism evidence="3 4">
    <name type="scientific">Callorhinchus milii</name>
    <name type="common">Ghost shark</name>
    <dbReference type="NCBI Taxonomy" id="7868"/>
    <lineage>
        <taxon>Eukaryota</taxon>
        <taxon>Metazoa</taxon>
        <taxon>Chordata</taxon>
        <taxon>Craniata</taxon>
        <taxon>Vertebrata</taxon>
        <taxon>Chondrichthyes</taxon>
        <taxon>Holocephali</taxon>
        <taxon>Chimaeriformes</taxon>
        <taxon>Callorhinchidae</taxon>
        <taxon>Callorhinchus</taxon>
    </lineage>
</organism>
<proteinExistence type="predicted"/>
<reference evidence="4" key="1">
    <citation type="journal article" date="2006" name="Science">
        <title>Ancient noncoding elements conserved in the human genome.</title>
        <authorList>
            <person name="Venkatesh B."/>
            <person name="Kirkness E.F."/>
            <person name="Loh Y.H."/>
            <person name="Halpern A.L."/>
            <person name="Lee A.P."/>
            <person name="Johnson J."/>
            <person name="Dandona N."/>
            <person name="Viswanathan L.D."/>
            <person name="Tay A."/>
            <person name="Venter J.C."/>
            <person name="Strausberg R.L."/>
            <person name="Brenner S."/>
        </authorList>
    </citation>
    <scope>NUCLEOTIDE SEQUENCE [LARGE SCALE GENOMIC DNA]</scope>
</reference>
<keyword evidence="2" id="KW-0325">Glycoprotein</keyword>
<dbReference type="GO" id="GO:0009986">
    <property type="term" value="C:cell surface"/>
    <property type="evidence" value="ECO:0007669"/>
    <property type="project" value="TreeGrafter"/>
</dbReference>
<evidence type="ECO:0000256" key="1">
    <source>
        <dbReference type="ARBA" id="ARBA00022729"/>
    </source>
</evidence>
<dbReference type="InterPro" id="IPR026664">
    <property type="entry name" value="Stereocilin-rel"/>
</dbReference>
<accession>A0A4W3JY84</accession>
<dbReference type="GO" id="GO:0007160">
    <property type="term" value="P:cell-matrix adhesion"/>
    <property type="evidence" value="ECO:0007669"/>
    <property type="project" value="TreeGrafter"/>
</dbReference>
<dbReference type="OMA" id="HIREAAN"/>
<protein>
    <recommendedName>
        <fullName evidence="5">Stereocilin</fullName>
    </recommendedName>
</protein>
<evidence type="ECO:0000256" key="2">
    <source>
        <dbReference type="ARBA" id="ARBA00023180"/>
    </source>
</evidence>
<evidence type="ECO:0008006" key="5">
    <source>
        <dbReference type="Google" id="ProtNLM"/>
    </source>
</evidence>
<reference evidence="4" key="3">
    <citation type="journal article" date="2014" name="Nature">
        <title>Elephant shark genome provides unique insights into gnathostome evolution.</title>
        <authorList>
            <consortium name="International Elephant Shark Genome Sequencing Consortium"/>
            <person name="Venkatesh B."/>
            <person name="Lee A.P."/>
            <person name="Ravi V."/>
            <person name="Maurya A.K."/>
            <person name="Lian M.M."/>
            <person name="Swann J.B."/>
            <person name="Ohta Y."/>
            <person name="Flajnik M.F."/>
            <person name="Sutoh Y."/>
            <person name="Kasahara M."/>
            <person name="Hoon S."/>
            <person name="Gangu V."/>
            <person name="Roy S.W."/>
            <person name="Irimia M."/>
            <person name="Korzh V."/>
            <person name="Kondrychyn I."/>
            <person name="Lim Z.W."/>
            <person name="Tay B.H."/>
            <person name="Tohari S."/>
            <person name="Kong K.W."/>
            <person name="Ho S."/>
            <person name="Lorente-Galdos B."/>
            <person name="Quilez J."/>
            <person name="Marques-Bonet T."/>
            <person name="Raney B.J."/>
            <person name="Ingham P.W."/>
            <person name="Tay A."/>
            <person name="Hillier L.W."/>
            <person name="Minx P."/>
            <person name="Boehm T."/>
            <person name="Wilson R.K."/>
            <person name="Brenner S."/>
            <person name="Warren W.C."/>
        </authorList>
    </citation>
    <scope>NUCLEOTIDE SEQUENCE [LARGE SCALE GENOMIC DNA]</scope>
</reference>
<reference evidence="3" key="5">
    <citation type="submission" date="2025-09" db="UniProtKB">
        <authorList>
            <consortium name="Ensembl"/>
        </authorList>
    </citation>
    <scope>IDENTIFICATION</scope>
</reference>
<dbReference type="Proteomes" id="UP000314986">
    <property type="component" value="Unassembled WGS sequence"/>
</dbReference>
<sequence length="333" mass="35899">MASLLAVTICDSVLAPTCNSVRNTFPSAWTVSLLILMSDDEFTNCLELIGQDPHFGSFELYSLLERVKEIHGSAAELQPSVIGQLGRVATSLTEEELAQLDLSDLMAVMALGSVWEWSDRQLSVLVTTFLRVSRSAVAELDSVSLVALGHLICGIDPEDLALIDPLQFSDAVLWIGKLSLSCSEAQLECLARLLTQPQAFGEVSWWGEGEFTEIGSIAAGLPDIVLSALVKEQIEGLTTVAIAAIPPKKFAVALSPSQIRMFSYEQGAAVTNEQYNNLNYLQKKALSLVLTSWDKAAIDISGRSPGTAIYGSLVEVLVCVLCSVLHIREAANL</sequence>
<dbReference type="Ensembl" id="ENSCMIT00000044655.1">
    <property type="protein sequence ID" value="ENSCMIP00000044021.1"/>
    <property type="gene ID" value="ENSCMIG00000018245.1"/>
</dbReference>